<dbReference type="AlphaFoldDB" id="A0A164JS74"/>
<dbReference type="Proteomes" id="UP000076858">
    <property type="component" value="Unassembled WGS sequence"/>
</dbReference>
<reference evidence="1 2" key="1">
    <citation type="submission" date="2016-03" db="EMBL/GenBank/DDBJ databases">
        <title>EvidentialGene: Evidence-directed Construction of Genes on Genomes.</title>
        <authorList>
            <person name="Gilbert D.G."/>
            <person name="Choi J.-H."/>
            <person name="Mockaitis K."/>
            <person name="Colbourne J."/>
            <person name="Pfrender M."/>
        </authorList>
    </citation>
    <scope>NUCLEOTIDE SEQUENCE [LARGE SCALE GENOMIC DNA]</scope>
    <source>
        <strain evidence="1 2">Xinb3</strain>
        <tissue evidence="1">Complete organism</tissue>
    </source>
</reference>
<dbReference type="EMBL" id="LRGB01003953">
    <property type="protein sequence ID" value="KZS02606.1"/>
    <property type="molecule type" value="Genomic_DNA"/>
</dbReference>
<organism evidence="1 2">
    <name type="scientific">Daphnia magna</name>
    <dbReference type="NCBI Taxonomy" id="35525"/>
    <lineage>
        <taxon>Eukaryota</taxon>
        <taxon>Metazoa</taxon>
        <taxon>Ecdysozoa</taxon>
        <taxon>Arthropoda</taxon>
        <taxon>Crustacea</taxon>
        <taxon>Branchiopoda</taxon>
        <taxon>Diplostraca</taxon>
        <taxon>Cladocera</taxon>
        <taxon>Anomopoda</taxon>
        <taxon>Daphniidae</taxon>
        <taxon>Daphnia</taxon>
    </lineage>
</organism>
<protein>
    <submittedName>
        <fullName evidence="1">Uncharacterized protein</fullName>
    </submittedName>
</protein>
<accession>A0A164JS74</accession>
<sequence length="53" mass="6190">MSKKEKNKRGIIFIGDRRYCCRAQRIVCDLLLTQLLTKFQQQQPDLQPLVASP</sequence>
<proteinExistence type="predicted"/>
<evidence type="ECO:0000313" key="2">
    <source>
        <dbReference type="Proteomes" id="UP000076858"/>
    </source>
</evidence>
<gene>
    <name evidence="1" type="ORF">APZ42_000285</name>
</gene>
<evidence type="ECO:0000313" key="1">
    <source>
        <dbReference type="EMBL" id="KZS02606.1"/>
    </source>
</evidence>
<keyword evidence="2" id="KW-1185">Reference proteome</keyword>
<name>A0A164JS74_9CRUS</name>
<comment type="caution">
    <text evidence="1">The sequence shown here is derived from an EMBL/GenBank/DDBJ whole genome shotgun (WGS) entry which is preliminary data.</text>
</comment>